<organism evidence="2 3">
    <name type="scientific">Azospirillum oleiclasticum</name>
    <dbReference type="NCBI Taxonomy" id="2735135"/>
    <lineage>
        <taxon>Bacteria</taxon>
        <taxon>Pseudomonadati</taxon>
        <taxon>Pseudomonadota</taxon>
        <taxon>Alphaproteobacteria</taxon>
        <taxon>Rhodospirillales</taxon>
        <taxon>Azospirillaceae</taxon>
        <taxon>Azospirillum</taxon>
    </lineage>
</organism>
<dbReference type="RefSeq" id="WP_180285300.1">
    <property type="nucleotide sequence ID" value="NZ_JABFDB010000028.1"/>
</dbReference>
<dbReference type="SUPFAM" id="SSF53335">
    <property type="entry name" value="S-adenosyl-L-methionine-dependent methyltransferases"/>
    <property type="match status" value="1"/>
</dbReference>
<dbReference type="EMBL" id="JABFDB010000028">
    <property type="protein sequence ID" value="NYZ23522.1"/>
    <property type="molecule type" value="Genomic_DNA"/>
</dbReference>
<name>A0ABX2TGP3_9PROT</name>
<dbReference type="PANTHER" id="PTHR20974">
    <property type="entry name" value="UPF0585 PROTEIN CG18661"/>
    <property type="match status" value="1"/>
</dbReference>
<dbReference type="InterPro" id="IPR029063">
    <property type="entry name" value="SAM-dependent_MTases_sf"/>
</dbReference>
<reference evidence="2 3" key="1">
    <citation type="submission" date="2020-05" db="EMBL/GenBank/DDBJ databases">
        <title>Azospirillum oleiclasticum sp. nov, a nitrogen-fixing and heavy crude oil-emulsifying bacterium isolated from the crude oil of Yumen Oilfield.</title>
        <authorList>
            <person name="Wu D."/>
            <person name="Cai M."/>
            <person name="Zhang X."/>
        </authorList>
    </citation>
    <scope>NUCLEOTIDE SEQUENCE [LARGE SCALE GENOMIC DNA]</scope>
    <source>
        <strain evidence="2 3">ROY-1-1-2</strain>
    </source>
</reference>
<proteinExistence type="predicted"/>
<feature type="compositionally biased region" description="Basic and acidic residues" evidence="1">
    <location>
        <begin position="11"/>
        <end position="22"/>
    </location>
</feature>
<sequence length="209" mass="21802">MSQFDPFVPADPRRHAPATDRNRDPILAVLRDSLPAAGLVLEVASGTGQHAVHFAAALPGVTWQPSDPDPALRASIEGWRAEAALPNLTAPLALDAATHPWPLESADAVVCINMIHIAPWAAGLGLLRGAGAVLPPGGPLLLYGPFRRGGAHTAPSNAAFDADLKARDPSWGVRDLEAVEAAARDHGLALADVVAMPANNLTVLFRRTG</sequence>
<evidence type="ECO:0000313" key="3">
    <source>
        <dbReference type="Proteomes" id="UP000584642"/>
    </source>
</evidence>
<protein>
    <submittedName>
        <fullName evidence="2">DUF938 domain-containing protein</fullName>
    </submittedName>
</protein>
<dbReference type="Gene3D" id="3.40.50.150">
    <property type="entry name" value="Vaccinia Virus protein VP39"/>
    <property type="match status" value="1"/>
</dbReference>
<evidence type="ECO:0000313" key="2">
    <source>
        <dbReference type="EMBL" id="NYZ23522.1"/>
    </source>
</evidence>
<evidence type="ECO:0000256" key="1">
    <source>
        <dbReference type="SAM" id="MobiDB-lite"/>
    </source>
</evidence>
<comment type="caution">
    <text evidence="2">The sequence shown here is derived from an EMBL/GenBank/DDBJ whole genome shotgun (WGS) entry which is preliminary data.</text>
</comment>
<accession>A0ABX2TGP3</accession>
<dbReference type="Pfam" id="PF06080">
    <property type="entry name" value="DUF938"/>
    <property type="match status" value="1"/>
</dbReference>
<gene>
    <name evidence="2" type="ORF">HND93_27800</name>
</gene>
<dbReference type="PANTHER" id="PTHR20974:SF0">
    <property type="entry name" value="UPF0585 PROTEIN CG18661"/>
    <property type="match status" value="1"/>
</dbReference>
<dbReference type="Proteomes" id="UP000584642">
    <property type="component" value="Unassembled WGS sequence"/>
</dbReference>
<keyword evidence="3" id="KW-1185">Reference proteome</keyword>
<feature type="region of interest" description="Disordered" evidence="1">
    <location>
        <begin position="1"/>
        <end position="22"/>
    </location>
</feature>
<dbReference type="InterPro" id="IPR010342">
    <property type="entry name" value="DUF938"/>
</dbReference>